<evidence type="ECO:0000256" key="3">
    <source>
        <dbReference type="ARBA" id="ARBA00022475"/>
    </source>
</evidence>
<keyword evidence="6 7" id="KW-0472">Membrane</keyword>
<keyword evidence="3" id="KW-1003">Cell membrane</keyword>
<dbReference type="PANTHER" id="PTHR43227">
    <property type="entry name" value="BLL4140 PROTEIN"/>
    <property type="match status" value="1"/>
</dbReference>
<dbReference type="EMBL" id="DVJN01000186">
    <property type="protein sequence ID" value="HIS93196.1"/>
    <property type="molecule type" value="Genomic_DNA"/>
</dbReference>
<evidence type="ECO:0000256" key="2">
    <source>
        <dbReference type="ARBA" id="ARBA00022448"/>
    </source>
</evidence>
<dbReference type="CDD" id="cd06261">
    <property type="entry name" value="TM_PBP2"/>
    <property type="match status" value="1"/>
</dbReference>
<evidence type="ECO:0000256" key="7">
    <source>
        <dbReference type="RuleBase" id="RU363032"/>
    </source>
</evidence>
<organism evidence="9 10">
    <name type="scientific">Candidatus Alectryocaccomicrobium excrementavium</name>
    <dbReference type="NCBI Taxonomy" id="2840668"/>
    <lineage>
        <taxon>Bacteria</taxon>
        <taxon>Bacillati</taxon>
        <taxon>Bacillota</taxon>
        <taxon>Clostridia</taxon>
        <taxon>Candidatus Alectryocaccomicrobium</taxon>
    </lineage>
</organism>
<dbReference type="Pfam" id="PF00528">
    <property type="entry name" value="BPD_transp_1"/>
    <property type="match status" value="1"/>
</dbReference>
<evidence type="ECO:0000256" key="4">
    <source>
        <dbReference type="ARBA" id="ARBA00022692"/>
    </source>
</evidence>
<evidence type="ECO:0000256" key="1">
    <source>
        <dbReference type="ARBA" id="ARBA00004651"/>
    </source>
</evidence>
<dbReference type="PANTHER" id="PTHR43227:SF11">
    <property type="entry name" value="BLL4140 PROTEIN"/>
    <property type="match status" value="1"/>
</dbReference>
<name>A0A9D1G145_9FIRM</name>
<proteinExistence type="inferred from homology"/>
<sequence>MMKGVAPMHAPIRLKSSRGTLKRIAQSWQLYVLILPAIVYIFLFNYEPMYGVQIAFRDFRINRGITGSPWAGLKHFARFVQYPDFWNIMRNTAVISLYSFATFPISILFALFLNELTSERYKKTVQMITYMPHFISMVVICEMIDIFFGRSDGFVNNILELLGHERVAFLESGRYFASVYVWSDVWQEMGWGAIIYIAALANVSPELIEAARIDGANRVQIIWHVNIPTILPTVIIMLILRCGGILAVGFEKTYLLQNPLNLDTSQVIATYTYKIGLLNAEYSYSAAVGLFNTIINVGFLLAVNAIAKRVSEVSIW</sequence>
<dbReference type="AlphaFoldDB" id="A0A9D1G145"/>
<dbReference type="Gene3D" id="1.10.3720.10">
    <property type="entry name" value="MetI-like"/>
    <property type="match status" value="1"/>
</dbReference>
<evidence type="ECO:0000259" key="8">
    <source>
        <dbReference type="PROSITE" id="PS50928"/>
    </source>
</evidence>
<dbReference type="SUPFAM" id="SSF161098">
    <property type="entry name" value="MetI-like"/>
    <property type="match status" value="1"/>
</dbReference>
<evidence type="ECO:0000256" key="5">
    <source>
        <dbReference type="ARBA" id="ARBA00022989"/>
    </source>
</evidence>
<reference evidence="9" key="2">
    <citation type="journal article" date="2021" name="PeerJ">
        <title>Extensive microbial diversity within the chicken gut microbiome revealed by metagenomics and culture.</title>
        <authorList>
            <person name="Gilroy R."/>
            <person name="Ravi A."/>
            <person name="Getino M."/>
            <person name="Pursley I."/>
            <person name="Horton D.L."/>
            <person name="Alikhan N.F."/>
            <person name="Baker D."/>
            <person name="Gharbi K."/>
            <person name="Hall N."/>
            <person name="Watson M."/>
            <person name="Adriaenssens E.M."/>
            <person name="Foster-Nyarko E."/>
            <person name="Jarju S."/>
            <person name="Secka A."/>
            <person name="Antonio M."/>
            <person name="Oren A."/>
            <person name="Chaudhuri R.R."/>
            <person name="La Ragione R."/>
            <person name="Hildebrand F."/>
            <person name="Pallen M.J."/>
        </authorList>
    </citation>
    <scope>NUCLEOTIDE SEQUENCE</scope>
    <source>
        <strain evidence="9">13766</strain>
    </source>
</reference>
<feature type="transmembrane region" description="Helical" evidence="7">
    <location>
        <begin position="95"/>
        <end position="116"/>
    </location>
</feature>
<feature type="transmembrane region" description="Helical" evidence="7">
    <location>
        <begin position="229"/>
        <end position="250"/>
    </location>
</feature>
<dbReference type="GO" id="GO:0055085">
    <property type="term" value="P:transmembrane transport"/>
    <property type="evidence" value="ECO:0007669"/>
    <property type="project" value="InterPro"/>
</dbReference>
<protein>
    <submittedName>
        <fullName evidence="9">Sugar ABC transporter permease</fullName>
    </submittedName>
</protein>
<keyword evidence="5 7" id="KW-1133">Transmembrane helix</keyword>
<feature type="transmembrane region" description="Helical" evidence="7">
    <location>
        <begin position="189"/>
        <end position="208"/>
    </location>
</feature>
<dbReference type="InterPro" id="IPR035906">
    <property type="entry name" value="MetI-like_sf"/>
</dbReference>
<comment type="caution">
    <text evidence="9">The sequence shown here is derived from an EMBL/GenBank/DDBJ whole genome shotgun (WGS) entry which is preliminary data.</text>
</comment>
<gene>
    <name evidence="9" type="ORF">IAA84_09300</name>
</gene>
<evidence type="ECO:0000256" key="6">
    <source>
        <dbReference type="ARBA" id="ARBA00023136"/>
    </source>
</evidence>
<reference evidence="9" key="1">
    <citation type="submission" date="2020-10" db="EMBL/GenBank/DDBJ databases">
        <authorList>
            <person name="Gilroy R."/>
        </authorList>
    </citation>
    <scope>NUCLEOTIDE SEQUENCE</scope>
    <source>
        <strain evidence="9">13766</strain>
    </source>
</reference>
<dbReference type="PROSITE" id="PS50928">
    <property type="entry name" value="ABC_TM1"/>
    <property type="match status" value="1"/>
</dbReference>
<dbReference type="InterPro" id="IPR000515">
    <property type="entry name" value="MetI-like"/>
</dbReference>
<keyword evidence="4 7" id="KW-0812">Transmembrane</keyword>
<feature type="transmembrane region" description="Helical" evidence="7">
    <location>
        <begin position="282"/>
        <end position="307"/>
    </location>
</feature>
<feature type="transmembrane region" description="Helical" evidence="7">
    <location>
        <begin position="128"/>
        <end position="148"/>
    </location>
</feature>
<comment type="similarity">
    <text evidence="7">Belongs to the binding-protein-dependent transport system permease family.</text>
</comment>
<comment type="subcellular location">
    <subcellularLocation>
        <location evidence="1 7">Cell membrane</location>
        <topology evidence="1 7">Multi-pass membrane protein</topology>
    </subcellularLocation>
</comment>
<keyword evidence="2 7" id="KW-0813">Transport</keyword>
<evidence type="ECO:0000313" key="10">
    <source>
        <dbReference type="Proteomes" id="UP000824140"/>
    </source>
</evidence>
<dbReference type="GO" id="GO:0005886">
    <property type="term" value="C:plasma membrane"/>
    <property type="evidence" value="ECO:0007669"/>
    <property type="project" value="UniProtKB-SubCell"/>
</dbReference>
<dbReference type="Proteomes" id="UP000824140">
    <property type="component" value="Unassembled WGS sequence"/>
</dbReference>
<dbReference type="InterPro" id="IPR050809">
    <property type="entry name" value="UgpAE/MalFG_permease"/>
</dbReference>
<feature type="transmembrane region" description="Helical" evidence="7">
    <location>
        <begin position="28"/>
        <end position="46"/>
    </location>
</feature>
<feature type="domain" description="ABC transmembrane type-1" evidence="8">
    <location>
        <begin position="88"/>
        <end position="303"/>
    </location>
</feature>
<evidence type="ECO:0000313" key="9">
    <source>
        <dbReference type="EMBL" id="HIS93196.1"/>
    </source>
</evidence>
<accession>A0A9D1G145</accession>